<evidence type="ECO:0000256" key="5">
    <source>
        <dbReference type="ARBA" id="ARBA00033748"/>
    </source>
</evidence>
<evidence type="ECO:0000256" key="7">
    <source>
        <dbReference type="SAM" id="MobiDB-lite"/>
    </source>
</evidence>
<organism evidence="9 10">
    <name type="scientific">Bosea lupini</name>
    <dbReference type="NCBI Taxonomy" id="1036779"/>
    <lineage>
        <taxon>Bacteria</taxon>
        <taxon>Pseudomonadati</taxon>
        <taxon>Pseudomonadota</taxon>
        <taxon>Alphaproteobacteria</taxon>
        <taxon>Hyphomicrobiales</taxon>
        <taxon>Boseaceae</taxon>
        <taxon>Bosea</taxon>
    </lineage>
</organism>
<dbReference type="OrthoDB" id="9779442at2"/>
<feature type="compositionally biased region" description="Low complexity" evidence="7">
    <location>
        <begin position="435"/>
        <end position="447"/>
    </location>
</feature>
<feature type="domain" description="Luciferase-like" evidence="8">
    <location>
        <begin position="27"/>
        <end position="377"/>
    </location>
</feature>
<keyword evidence="3" id="KW-0560">Oxidoreductase</keyword>
<dbReference type="InterPro" id="IPR011251">
    <property type="entry name" value="Luciferase-like_dom"/>
</dbReference>
<proteinExistence type="inferred from homology"/>
<dbReference type="AlphaFoldDB" id="A0A1H7Y8E3"/>
<feature type="binding site" evidence="6">
    <location>
        <position position="94"/>
    </location>
    <ligand>
        <name>FMN</name>
        <dbReference type="ChEBI" id="CHEBI:58210"/>
    </ligand>
</feature>
<keyword evidence="1 6" id="KW-0285">Flavoprotein</keyword>
<evidence type="ECO:0000313" key="10">
    <source>
        <dbReference type="Proteomes" id="UP000199664"/>
    </source>
</evidence>
<sequence>MSKTRLTFGLMLQGPGSHMNAWRHPSNPPDASVNLDFFIRNARKAEENGIAFAFVADGLYINEKSIPHFLNRFEPLTILSALATVTKKLGLVGTVSTSYSDPFTIARQFASLDLISGGRAGWNAVTSPLEGSGRNYGRPHPEHSLRYEIAHEYLDIAKGLWDSWDDDAFVRDRETGRFFDREKLHTLGYKGRFFQVEGPLNIQRSPQGQPVLFQAGASDAGIGLAGRHADAVFANHVSLEEGQAFYRSIKTSAIAQGRLADDVKIFPSAGPIVGRTRQEAEDKYQAIRDLVSIDDALAYLGRFFDHHDFSAYPLDAPFPELGEIGKNSFRSTTDRIKRTAALKRQTLREAALEAATPRADLIGSVQEIADILVERVEKQAADGFILGFPVIGQGLDDFVELVIPELEARGVYDRTLPGETLRDHLGLPRRESRYARSAPASAPRKAG</sequence>
<feature type="binding site" evidence="6">
    <location>
        <position position="147"/>
    </location>
    <ligand>
        <name>FMN</name>
        <dbReference type="ChEBI" id="CHEBI:58210"/>
    </ligand>
</feature>
<comment type="similarity">
    <text evidence="5">Belongs to the NtaA/SnaA/DszA monooxygenase family.</text>
</comment>
<dbReference type="STRING" id="1036779.SAMN04515666_11187"/>
<dbReference type="InterPro" id="IPR016215">
    <property type="entry name" value="NTA_MOA"/>
</dbReference>
<feature type="compositionally biased region" description="Basic and acidic residues" evidence="7">
    <location>
        <begin position="425"/>
        <end position="434"/>
    </location>
</feature>
<feature type="binding site" evidence="6">
    <location>
        <position position="143"/>
    </location>
    <ligand>
        <name>FMN</name>
        <dbReference type="ChEBI" id="CHEBI:58210"/>
    </ligand>
</feature>
<evidence type="ECO:0000259" key="8">
    <source>
        <dbReference type="Pfam" id="PF00296"/>
    </source>
</evidence>
<keyword evidence="4 9" id="KW-0503">Monooxygenase</keyword>
<dbReference type="RefSeq" id="WP_091841552.1">
    <property type="nucleotide sequence ID" value="NZ_FOAN01000011.1"/>
</dbReference>
<dbReference type="PANTHER" id="PTHR30011:SF16">
    <property type="entry name" value="C2H2 FINGER DOMAIN TRANSCRIPTION FACTOR (EUROFUNG)-RELATED"/>
    <property type="match status" value="1"/>
</dbReference>
<keyword evidence="10" id="KW-1185">Reference proteome</keyword>
<evidence type="ECO:0000256" key="3">
    <source>
        <dbReference type="ARBA" id="ARBA00023002"/>
    </source>
</evidence>
<name>A0A1H7Y8E3_9HYPH</name>
<evidence type="ECO:0000256" key="6">
    <source>
        <dbReference type="PIRSR" id="PIRSR000337-1"/>
    </source>
</evidence>
<keyword evidence="2 6" id="KW-0288">FMN</keyword>
<dbReference type="Proteomes" id="UP000199664">
    <property type="component" value="Unassembled WGS sequence"/>
</dbReference>
<dbReference type="InterPro" id="IPR051260">
    <property type="entry name" value="Diverse_substr_monoxygenases"/>
</dbReference>
<protein>
    <submittedName>
        <fullName evidence="9">FMN-dependent oxidoreductase, nitrilotriacetate monooxygenase family</fullName>
    </submittedName>
</protein>
<feature type="region of interest" description="Disordered" evidence="7">
    <location>
        <begin position="425"/>
        <end position="447"/>
    </location>
</feature>
<dbReference type="SUPFAM" id="SSF51679">
    <property type="entry name" value="Bacterial luciferase-like"/>
    <property type="match status" value="1"/>
</dbReference>
<evidence type="ECO:0000256" key="4">
    <source>
        <dbReference type="ARBA" id="ARBA00023033"/>
    </source>
</evidence>
<feature type="binding site" evidence="6">
    <location>
        <position position="57"/>
    </location>
    <ligand>
        <name>FMN</name>
        <dbReference type="ChEBI" id="CHEBI:58210"/>
    </ligand>
</feature>
<dbReference type="GO" id="GO:0016705">
    <property type="term" value="F:oxidoreductase activity, acting on paired donors, with incorporation or reduction of molecular oxygen"/>
    <property type="evidence" value="ECO:0007669"/>
    <property type="project" value="InterPro"/>
</dbReference>
<dbReference type="Gene3D" id="3.20.20.30">
    <property type="entry name" value="Luciferase-like domain"/>
    <property type="match status" value="1"/>
</dbReference>
<dbReference type="PANTHER" id="PTHR30011">
    <property type="entry name" value="ALKANESULFONATE MONOOXYGENASE-RELATED"/>
    <property type="match status" value="1"/>
</dbReference>
<accession>A0A1H7Y8E3</accession>
<dbReference type="CDD" id="cd01095">
    <property type="entry name" value="Nitrilotriacetate_monoxgenase"/>
    <property type="match status" value="1"/>
</dbReference>
<dbReference type="GO" id="GO:0004497">
    <property type="term" value="F:monooxygenase activity"/>
    <property type="evidence" value="ECO:0007669"/>
    <property type="project" value="UniProtKB-KW"/>
</dbReference>
<dbReference type="Pfam" id="PF00296">
    <property type="entry name" value="Bac_luciferase"/>
    <property type="match status" value="1"/>
</dbReference>
<feature type="binding site" evidence="6">
    <location>
        <position position="218"/>
    </location>
    <ligand>
        <name>FMN</name>
        <dbReference type="ChEBI" id="CHEBI:58210"/>
    </ligand>
</feature>
<evidence type="ECO:0000256" key="1">
    <source>
        <dbReference type="ARBA" id="ARBA00022630"/>
    </source>
</evidence>
<evidence type="ECO:0000256" key="2">
    <source>
        <dbReference type="ARBA" id="ARBA00022643"/>
    </source>
</evidence>
<dbReference type="InterPro" id="IPR036661">
    <property type="entry name" value="Luciferase-like_sf"/>
</dbReference>
<evidence type="ECO:0000313" key="9">
    <source>
        <dbReference type="EMBL" id="SEM42486.1"/>
    </source>
</evidence>
<reference evidence="10" key="1">
    <citation type="submission" date="2016-10" db="EMBL/GenBank/DDBJ databases">
        <authorList>
            <person name="Varghese N."/>
            <person name="Submissions S."/>
        </authorList>
    </citation>
    <scope>NUCLEOTIDE SEQUENCE [LARGE SCALE GENOMIC DNA]</scope>
    <source>
        <strain evidence="10">LMG 26383,CCUG 61248,R- 45681</strain>
    </source>
</reference>
<dbReference type="NCBIfam" id="TIGR03860">
    <property type="entry name" value="FMN_nitrolo"/>
    <property type="match status" value="1"/>
</dbReference>
<dbReference type="PIRSF" id="PIRSF000337">
    <property type="entry name" value="NTA_MOA"/>
    <property type="match status" value="1"/>
</dbReference>
<gene>
    <name evidence="9" type="ORF">SAMN04515666_11187</name>
</gene>
<dbReference type="EMBL" id="FOAN01000011">
    <property type="protein sequence ID" value="SEM42486.1"/>
    <property type="molecule type" value="Genomic_DNA"/>
</dbReference>